<sequence>MSLTDQSNADPPRLIFGNNQSPATWSDITQEDYLEVLKLAWAVLEWAETIIGEIVDKGMVPIPAANVQRLSGEVTEEAKFLLGFMTVFWPGPKKEKKPGWGGV</sequence>
<gene>
    <name evidence="2" type="ORF">BECKLPF1236B_GA0070989_11396</name>
</gene>
<protein>
    <submittedName>
        <fullName evidence="2">Uncharacterized protein</fullName>
    </submittedName>
</protein>
<dbReference type="EMBL" id="CAADFK010000139">
    <property type="protein sequence ID" value="VFK18344.1"/>
    <property type="molecule type" value="Genomic_DNA"/>
</dbReference>
<organism evidence="2">
    <name type="scientific">Candidatus Kentrum sp. LPFa</name>
    <dbReference type="NCBI Taxonomy" id="2126335"/>
    <lineage>
        <taxon>Bacteria</taxon>
        <taxon>Pseudomonadati</taxon>
        <taxon>Pseudomonadota</taxon>
        <taxon>Gammaproteobacteria</taxon>
        <taxon>Candidatus Kentrum</taxon>
    </lineage>
</organism>
<dbReference type="AlphaFoldDB" id="A0A450WMX7"/>
<evidence type="ECO:0000313" key="2">
    <source>
        <dbReference type="EMBL" id="VFK18344.1"/>
    </source>
</evidence>
<name>A0A450WMX7_9GAMM</name>
<proteinExistence type="predicted"/>
<evidence type="ECO:0000256" key="1">
    <source>
        <dbReference type="SAM" id="MobiDB-lite"/>
    </source>
</evidence>
<feature type="region of interest" description="Disordered" evidence="1">
    <location>
        <begin position="1"/>
        <end position="23"/>
    </location>
</feature>
<accession>A0A450WMX7</accession>
<reference evidence="2" key="1">
    <citation type="submission" date="2019-02" db="EMBL/GenBank/DDBJ databases">
        <authorList>
            <person name="Gruber-Vodicka R. H."/>
            <person name="Seah K. B. B."/>
        </authorList>
    </citation>
    <scope>NUCLEOTIDE SEQUENCE</scope>
    <source>
        <strain evidence="2">BECK_S313</strain>
    </source>
</reference>